<evidence type="ECO:0000313" key="5">
    <source>
        <dbReference type="EMBL" id="GAA3070958.1"/>
    </source>
</evidence>
<dbReference type="EMBL" id="BAAAVT010000016">
    <property type="protein sequence ID" value="GAA3070958.1"/>
    <property type="molecule type" value="Genomic_DNA"/>
</dbReference>
<accession>A0ABP6M0Z6</accession>
<name>A0ABP6M0Z6_9MICC</name>
<gene>
    <name evidence="5" type="ORF">GCM10010529_24010</name>
</gene>
<dbReference type="RefSeq" id="WP_344680590.1">
    <property type="nucleotide sequence ID" value="NZ_BAAAVT010000016.1"/>
</dbReference>
<dbReference type="PANTHER" id="PTHR43132">
    <property type="entry name" value="ARSENICAL RESISTANCE OPERON REPRESSOR ARSR-RELATED"/>
    <property type="match status" value="1"/>
</dbReference>
<dbReference type="NCBIfam" id="NF033788">
    <property type="entry name" value="HTH_metalloreg"/>
    <property type="match status" value="1"/>
</dbReference>
<dbReference type="InterPro" id="IPR011991">
    <property type="entry name" value="ArsR-like_HTH"/>
</dbReference>
<organism evidence="5 6">
    <name type="scientific">Nesterenkonia aethiopica</name>
    <dbReference type="NCBI Taxonomy" id="269144"/>
    <lineage>
        <taxon>Bacteria</taxon>
        <taxon>Bacillati</taxon>
        <taxon>Actinomycetota</taxon>
        <taxon>Actinomycetes</taxon>
        <taxon>Micrococcales</taxon>
        <taxon>Micrococcaceae</taxon>
        <taxon>Nesterenkonia</taxon>
    </lineage>
</organism>
<keyword evidence="6" id="KW-1185">Reference proteome</keyword>
<dbReference type="Proteomes" id="UP001500236">
    <property type="component" value="Unassembled WGS sequence"/>
</dbReference>
<dbReference type="Gene3D" id="1.10.10.10">
    <property type="entry name" value="Winged helix-like DNA-binding domain superfamily/Winged helix DNA-binding domain"/>
    <property type="match status" value="1"/>
</dbReference>
<reference evidence="6" key="1">
    <citation type="journal article" date="2019" name="Int. J. Syst. Evol. Microbiol.">
        <title>The Global Catalogue of Microorganisms (GCM) 10K type strain sequencing project: providing services to taxonomists for standard genome sequencing and annotation.</title>
        <authorList>
            <consortium name="The Broad Institute Genomics Platform"/>
            <consortium name="The Broad Institute Genome Sequencing Center for Infectious Disease"/>
            <person name="Wu L."/>
            <person name="Ma J."/>
        </authorList>
    </citation>
    <scope>NUCLEOTIDE SEQUENCE [LARGE SCALE GENOMIC DNA]</scope>
    <source>
        <strain evidence="6">JCM 14309</strain>
    </source>
</reference>
<dbReference type="InterPro" id="IPR001845">
    <property type="entry name" value="HTH_ArsR_DNA-bd_dom"/>
</dbReference>
<evidence type="ECO:0000256" key="3">
    <source>
        <dbReference type="ARBA" id="ARBA00023163"/>
    </source>
</evidence>
<dbReference type="Pfam" id="PF01022">
    <property type="entry name" value="HTH_5"/>
    <property type="match status" value="1"/>
</dbReference>
<protein>
    <recommendedName>
        <fullName evidence="4">HTH arsR-type domain-containing protein</fullName>
    </recommendedName>
</protein>
<evidence type="ECO:0000256" key="1">
    <source>
        <dbReference type="ARBA" id="ARBA00023015"/>
    </source>
</evidence>
<evidence type="ECO:0000256" key="2">
    <source>
        <dbReference type="ARBA" id="ARBA00023125"/>
    </source>
</evidence>
<feature type="domain" description="HTH arsR-type" evidence="4">
    <location>
        <begin position="2"/>
        <end position="96"/>
    </location>
</feature>
<keyword evidence="2" id="KW-0238">DNA-binding</keyword>
<dbReference type="InterPro" id="IPR036390">
    <property type="entry name" value="WH_DNA-bd_sf"/>
</dbReference>
<sequence length="102" mass="10986">MRDDQGLSEAAQLFKVLGNESRLRLLRLLGEAPLTVGELVAATGLSQPLVSQHLRSLKEAGLVTPDRRGQSVSYQLADEHVSHIVDDAVAHAQESDTTKSAD</sequence>
<dbReference type="PANTHER" id="PTHR43132:SF6">
    <property type="entry name" value="HTH-TYPE TRANSCRIPTIONAL REPRESSOR CZRA"/>
    <property type="match status" value="1"/>
</dbReference>
<dbReference type="CDD" id="cd00090">
    <property type="entry name" value="HTH_ARSR"/>
    <property type="match status" value="1"/>
</dbReference>
<proteinExistence type="predicted"/>
<keyword evidence="1" id="KW-0805">Transcription regulation</keyword>
<dbReference type="InterPro" id="IPR036388">
    <property type="entry name" value="WH-like_DNA-bd_sf"/>
</dbReference>
<evidence type="ECO:0000259" key="4">
    <source>
        <dbReference type="PROSITE" id="PS50987"/>
    </source>
</evidence>
<dbReference type="InterPro" id="IPR051011">
    <property type="entry name" value="Metal_resp_trans_reg"/>
</dbReference>
<comment type="caution">
    <text evidence="5">The sequence shown here is derived from an EMBL/GenBank/DDBJ whole genome shotgun (WGS) entry which is preliminary data.</text>
</comment>
<keyword evidence="3" id="KW-0804">Transcription</keyword>
<dbReference type="PRINTS" id="PR00778">
    <property type="entry name" value="HTHARSR"/>
</dbReference>
<evidence type="ECO:0000313" key="6">
    <source>
        <dbReference type="Proteomes" id="UP001500236"/>
    </source>
</evidence>
<dbReference type="PROSITE" id="PS50987">
    <property type="entry name" value="HTH_ARSR_2"/>
    <property type="match status" value="1"/>
</dbReference>
<dbReference type="SUPFAM" id="SSF46785">
    <property type="entry name" value="Winged helix' DNA-binding domain"/>
    <property type="match status" value="1"/>
</dbReference>
<dbReference type="SMART" id="SM00418">
    <property type="entry name" value="HTH_ARSR"/>
    <property type="match status" value="1"/>
</dbReference>